<dbReference type="CDD" id="cd03468">
    <property type="entry name" value="PolY_like"/>
    <property type="match status" value="1"/>
</dbReference>
<dbReference type="Gene3D" id="3.40.1170.60">
    <property type="match status" value="1"/>
</dbReference>
<reference evidence="6 7" key="1">
    <citation type="submission" date="2020-07" db="EMBL/GenBank/DDBJ databases">
        <title>Sequencing the genomes of 1000 actinobacteria strains.</title>
        <authorList>
            <person name="Klenk H.-P."/>
        </authorList>
    </citation>
    <scope>NUCLEOTIDE SEQUENCE [LARGE SCALE GENOMIC DNA]</scope>
    <source>
        <strain evidence="6 7">DSM 26341</strain>
    </source>
</reference>
<evidence type="ECO:0000313" key="7">
    <source>
        <dbReference type="Proteomes" id="UP000539111"/>
    </source>
</evidence>
<accession>A0A7Z0D405</accession>
<feature type="region of interest" description="Disordered" evidence="4">
    <location>
        <begin position="466"/>
        <end position="498"/>
    </location>
</feature>
<evidence type="ECO:0000256" key="1">
    <source>
        <dbReference type="ARBA" id="ARBA00010945"/>
    </source>
</evidence>
<dbReference type="RefSeq" id="WP_179428820.1">
    <property type="nucleotide sequence ID" value="NZ_JACBZP010000001.1"/>
</dbReference>
<dbReference type="EMBL" id="JACBZP010000001">
    <property type="protein sequence ID" value="NYI68474.1"/>
    <property type="molecule type" value="Genomic_DNA"/>
</dbReference>
<evidence type="ECO:0000256" key="3">
    <source>
        <dbReference type="ARBA" id="ARBA00025589"/>
    </source>
</evidence>
<name>A0A7Z0D405_9MICO</name>
<dbReference type="PANTHER" id="PTHR35369:SF2">
    <property type="entry name" value="BLR3025 PROTEIN"/>
    <property type="match status" value="1"/>
</dbReference>
<evidence type="ECO:0000313" key="6">
    <source>
        <dbReference type="EMBL" id="NYI68474.1"/>
    </source>
</evidence>
<organism evidence="6 7">
    <name type="scientific">Spelaeicoccus albus</name>
    <dbReference type="NCBI Taxonomy" id="1280376"/>
    <lineage>
        <taxon>Bacteria</taxon>
        <taxon>Bacillati</taxon>
        <taxon>Actinomycetota</taxon>
        <taxon>Actinomycetes</taxon>
        <taxon>Micrococcales</taxon>
        <taxon>Brevibacteriaceae</taxon>
        <taxon>Spelaeicoccus</taxon>
    </lineage>
</organism>
<proteinExistence type="inferred from homology"/>
<protein>
    <submittedName>
        <fullName evidence="6">Protein ImuB</fullName>
    </submittedName>
</protein>
<feature type="domain" description="UmuC" evidence="5">
    <location>
        <begin position="35"/>
        <end position="166"/>
    </location>
</feature>
<comment type="similarity">
    <text evidence="1">Belongs to the DNA polymerase type-Y family.</text>
</comment>
<evidence type="ECO:0000259" key="5">
    <source>
        <dbReference type="Pfam" id="PF00817"/>
    </source>
</evidence>
<keyword evidence="2" id="KW-0227">DNA damage</keyword>
<evidence type="ECO:0000256" key="2">
    <source>
        <dbReference type="ARBA" id="ARBA00022763"/>
    </source>
</evidence>
<gene>
    <name evidence="6" type="ORF">BJY26_002780</name>
</gene>
<evidence type="ECO:0000256" key="4">
    <source>
        <dbReference type="SAM" id="MobiDB-lite"/>
    </source>
</evidence>
<dbReference type="Pfam" id="PF00817">
    <property type="entry name" value="IMS"/>
    <property type="match status" value="1"/>
</dbReference>
<dbReference type="SUPFAM" id="SSF56672">
    <property type="entry name" value="DNA/RNA polymerases"/>
    <property type="match status" value="1"/>
</dbReference>
<comment type="caution">
    <text evidence="6">The sequence shown here is derived from an EMBL/GenBank/DDBJ whole genome shotgun (WGS) entry which is preliminary data.</text>
</comment>
<dbReference type="AlphaFoldDB" id="A0A7Z0D405"/>
<dbReference type="Gene3D" id="3.30.70.270">
    <property type="match status" value="1"/>
</dbReference>
<keyword evidence="7" id="KW-1185">Reference proteome</keyword>
<dbReference type="InterPro" id="IPR001126">
    <property type="entry name" value="UmuC"/>
</dbReference>
<dbReference type="InterPro" id="IPR043502">
    <property type="entry name" value="DNA/RNA_pol_sf"/>
</dbReference>
<dbReference type="PANTHER" id="PTHR35369">
    <property type="entry name" value="BLR3025 PROTEIN-RELATED"/>
    <property type="match status" value="1"/>
</dbReference>
<dbReference type="Proteomes" id="UP000539111">
    <property type="component" value="Unassembled WGS sequence"/>
</dbReference>
<dbReference type="InterPro" id="IPR050356">
    <property type="entry name" value="SulA_CellDiv_inhibitor"/>
</dbReference>
<comment type="function">
    <text evidence="3">Poorly processive, error-prone DNA polymerase involved in untargeted mutagenesis. Copies undamaged DNA at stalled replication forks, which arise in vivo from mismatched or misaligned primer ends. These misaligned primers can be extended by PolIV. Exhibits no 3'-5' exonuclease (proofreading) activity. May be involved in translesional synthesis, in conjunction with the beta clamp from PolIII.</text>
</comment>
<dbReference type="GO" id="GO:0006281">
    <property type="term" value="P:DNA repair"/>
    <property type="evidence" value="ECO:0007669"/>
    <property type="project" value="InterPro"/>
</dbReference>
<sequence>MAAAEPLQEAGRFDGDRRRTVVLLCPDWPVSAAAHEAELPASRPAAIFTGNIVTACSAPARRVGVAVGQRRRQAQQRCPELAILRPDPGRDARLFESVVHSVGEVAAAALSVHPGVLTVPASAARYFGSAPTAERILAERIVTAVADETGYESLLGIADGLFAGLIAAARSARVMPGGTPAYLADLDVGQLNRPEVPEFSGRHELISLLRRLGLTTFGAFAALEPAAVAGRFGADAARAHRQARGLPDTPMGAVRPDVELAVETVLDPPADRVDMAAFAARPLAERFLSLIAGRSLTCTQVRIEAHTDAGDVSVRMWRAGASFTAADIAERTRWQLDGWLSGASTGSAPNGPITGLRLEADEVTSPAALQPTVWDDKREDDERVRRTISRLQGLLGMDTVLAGTLVGGPDATGDTRWTPWQQAAPVPRPGPWPGRLPSPHPAAVLRRPAELIDGAGKPIGVSARAELTGRPARLRTGSAGTESPRGSTPRGKTEERELAAWSRGWPVAGRWWDTAADKRIRLQVLTVDGDAFLLGYRAGRWSIDGSYD</sequence>
<dbReference type="InterPro" id="IPR043128">
    <property type="entry name" value="Rev_trsase/Diguanyl_cyclase"/>
</dbReference>